<name>A0A371DAX1_9APHY</name>
<keyword evidence="2" id="KW-1185">Reference proteome</keyword>
<protein>
    <submittedName>
        <fullName evidence="1">Uncharacterized protein</fullName>
    </submittedName>
</protein>
<evidence type="ECO:0000313" key="1">
    <source>
        <dbReference type="EMBL" id="RDX49689.1"/>
    </source>
</evidence>
<dbReference type="Proteomes" id="UP000256964">
    <property type="component" value="Unassembled WGS sequence"/>
</dbReference>
<organism evidence="1 2">
    <name type="scientific">Lentinus brumalis</name>
    <dbReference type="NCBI Taxonomy" id="2498619"/>
    <lineage>
        <taxon>Eukaryota</taxon>
        <taxon>Fungi</taxon>
        <taxon>Dikarya</taxon>
        <taxon>Basidiomycota</taxon>
        <taxon>Agaricomycotina</taxon>
        <taxon>Agaricomycetes</taxon>
        <taxon>Polyporales</taxon>
        <taxon>Polyporaceae</taxon>
        <taxon>Lentinus</taxon>
    </lineage>
</organism>
<proteinExistence type="predicted"/>
<gene>
    <name evidence="1" type="ORF">OH76DRAFT_506808</name>
</gene>
<dbReference type="EMBL" id="KZ857403">
    <property type="protein sequence ID" value="RDX49689.1"/>
    <property type="molecule type" value="Genomic_DNA"/>
</dbReference>
<sequence length="161" mass="17820">MTADSLRYSDVFSIGLLVKGQDTAGCYWGCEREELQERIAKLKCASTSASFARISLDYLNPSIYTLDLVFIPRRSSLLRYGSSCGLWTHRCNIRSLKSRRRGTGSHRRRLKPRRSLHDLVSAILSAGPPVTVSLCIPPLPTSHLVYVGVALNTGRLAMVPA</sequence>
<evidence type="ECO:0000313" key="2">
    <source>
        <dbReference type="Proteomes" id="UP000256964"/>
    </source>
</evidence>
<reference evidence="1 2" key="1">
    <citation type="journal article" date="2018" name="Biotechnol. Biofuels">
        <title>Integrative visual omics of the white-rot fungus Polyporus brumalis exposes the biotechnological potential of its oxidative enzymes for delignifying raw plant biomass.</title>
        <authorList>
            <person name="Miyauchi S."/>
            <person name="Rancon A."/>
            <person name="Drula E."/>
            <person name="Hage H."/>
            <person name="Chaduli D."/>
            <person name="Favel A."/>
            <person name="Grisel S."/>
            <person name="Henrissat B."/>
            <person name="Herpoel-Gimbert I."/>
            <person name="Ruiz-Duenas F.J."/>
            <person name="Chevret D."/>
            <person name="Hainaut M."/>
            <person name="Lin J."/>
            <person name="Wang M."/>
            <person name="Pangilinan J."/>
            <person name="Lipzen A."/>
            <person name="Lesage-Meessen L."/>
            <person name="Navarro D."/>
            <person name="Riley R."/>
            <person name="Grigoriev I.V."/>
            <person name="Zhou S."/>
            <person name="Raouche S."/>
            <person name="Rosso M.N."/>
        </authorList>
    </citation>
    <scope>NUCLEOTIDE SEQUENCE [LARGE SCALE GENOMIC DNA]</scope>
    <source>
        <strain evidence="1 2">BRFM 1820</strain>
    </source>
</reference>
<accession>A0A371DAX1</accession>
<dbReference type="AlphaFoldDB" id="A0A371DAX1"/>